<keyword evidence="2" id="KW-1185">Reference proteome</keyword>
<accession>A0A1A9VXA7</accession>
<evidence type="ECO:0000313" key="1">
    <source>
        <dbReference type="EnsemblMetazoa" id="GAUT050611-PA"/>
    </source>
</evidence>
<reference evidence="1" key="1">
    <citation type="submission" date="2020-05" db="UniProtKB">
        <authorList>
            <consortium name="EnsemblMetazoa"/>
        </authorList>
    </citation>
    <scope>IDENTIFICATION</scope>
    <source>
        <strain evidence="1">TTRI</strain>
    </source>
</reference>
<protein>
    <submittedName>
        <fullName evidence="1">Uncharacterized protein</fullName>
    </submittedName>
</protein>
<evidence type="ECO:0000313" key="2">
    <source>
        <dbReference type="Proteomes" id="UP000078200"/>
    </source>
</evidence>
<dbReference type="VEuPathDB" id="VectorBase:GAUT050611"/>
<dbReference type="Proteomes" id="UP000078200">
    <property type="component" value="Unassembled WGS sequence"/>
</dbReference>
<sequence length="251" mass="27022">MSQLSNGFSGLPELSADPTNLNSSLIRLCSFDLSTLDKPIACKCLGVPTDKAITSPTASWKPGLAAPLKGVGIYKAIKLNMTEIEYFTYRFGEDIITTRRPQAAVVSRKGLLEVLTAVEGLGPVFKIFFSVQICLFAIASLRALSVDSIKSLSIEANVILLVVRKARAAIVSLQAGTLVKNINLKNFSTLTNVSHIQSDNVIYLLKSGMILLTTLLIKGLANSVTSSGICPRLKEIWSSSKCSKSQAIQML</sequence>
<dbReference type="EnsemblMetazoa" id="GAUT050611-RA">
    <property type="protein sequence ID" value="GAUT050611-PA"/>
    <property type="gene ID" value="GAUT050611"/>
</dbReference>
<organism evidence="1 2">
    <name type="scientific">Glossina austeni</name>
    <name type="common">Savannah tsetse fly</name>
    <dbReference type="NCBI Taxonomy" id="7395"/>
    <lineage>
        <taxon>Eukaryota</taxon>
        <taxon>Metazoa</taxon>
        <taxon>Ecdysozoa</taxon>
        <taxon>Arthropoda</taxon>
        <taxon>Hexapoda</taxon>
        <taxon>Insecta</taxon>
        <taxon>Pterygota</taxon>
        <taxon>Neoptera</taxon>
        <taxon>Endopterygota</taxon>
        <taxon>Diptera</taxon>
        <taxon>Brachycera</taxon>
        <taxon>Muscomorpha</taxon>
        <taxon>Hippoboscoidea</taxon>
        <taxon>Glossinidae</taxon>
        <taxon>Glossina</taxon>
    </lineage>
</organism>
<name>A0A1A9VXA7_GLOAU</name>
<proteinExistence type="predicted"/>
<dbReference type="AlphaFoldDB" id="A0A1A9VXA7"/>